<dbReference type="Gene3D" id="3.40.50.300">
    <property type="entry name" value="P-loop containing nucleotide triphosphate hydrolases"/>
    <property type="match status" value="1"/>
</dbReference>
<dbReference type="InterPro" id="IPR014433">
    <property type="entry name" value="CooC"/>
</dbReference>
<dbReference type="InterPro" id="IPR002586">
    <property type="entry name" value="CobQ/CobB/MinD/ParA_Nub-bd_dom"/>
</dbReference>
<dbReference type="PANTHER" id="PTHR43384">
    <property type="entry name" value="SEPTUM SITE-DETERMINING PROTEIN MIND HOMOLOG, CHLOROPLASTIC-RELATED"/>
    <property type="match status" value="1"/>
</dbReference>
<dbReference type="STRING" id="1121298.SAMN05444401_1482"/>
<dbReference type="InterPro" id="IPR027417">
    <property type="entry name" value="P-loop_NTPase"/>
</dbReference>
<dbReference type="GO" id="GO:0009898">
    <property type="term" value="C:cytoplasmic side of plasma membrane"/>
    <property type="evidence" value="ECO:0007669"/>
    <property type="project" value="TreeGrafter"/>
</dbReference>
<dbReference type="GO" id="GO:0016887">
    <property type="term" value="F:ATP hydrolysis activity"/>
    <property type="evidence" value="ECO:0007669"/>
    <property type="project" value="TreeGrafter"/>
</dbReference>
<organism evidence="2 3">
    <name type="scientific">Clostridium amylolyticum</name>
    <dbReference type="NCBI Taxonomy" id="1121298"/>
    <lineage>
        <taxon>Bacteria</taxon>
        <taxon>Bacillati</taxon>
        <taxon>Bacillota</taxon>
        <taxon>Clostridia</taxon>
        <taxon>Eubacteriales</taxon>
        <taxon>Clostridiaceae</taxon>
        <taxon>Clostridium</taxon>
    </lineage>
</organism>
<dbReference type="OrthoDB" id="9779073at2"/>
<dbReference type="GO" id="GO:0005524">
    <property type="term" value="F:ATP binding"/>
    <property type="evidence" value="ECO:0007669"/>
    <property type="project" value="TreeGrafter"/>
</dbReference>
<dbReference type="GO" id="GO:0051782">
    <property type="term" value="P:negative regulation of cell division"/>
    <property type="evidence" value="ECO:0007669"/>
    <property type="project" value="TreeGrafter"/>
</dbReference>
<dbReference type="PANTHER" id="PTHR43384:SF7">
    <property type="entry name" value="CARBON-MONOXIDE DEHYDROGENASE ACCESSORY PROTEIN"/>
    <property type="match status" value="1"/>
</dbReference>
<dbReference type="PIRSF" id="PIRSF005647">
    <property type="entry name" value="CooC"/>
    <property type="match status" value="1"/>
</dbReference>
<sequence>MEPTIIALTGKGGVGKTSISATIVKILTERYPDKKILAIDADPAIGLATALGVTPKITLNDIRSEIIESVENGNTKDAMELVSESRYKIFEAIVQRDGFAFLAIGRPEAQGCYCRINSYLKNVIEMISSQFDYVVIDGEAGIEQINRRVMQKVTHLLLISDVSRKGIEVIKTIREVAEEMVEFDRVGVLLNRIEDMSVINEINTGEIELLGVIPRDKNILHYDIGGRNFMELPNDTDVVLELEKALEKFNVI</sequence>
<dbReference type="GO" id="GO:0005829">
    <property type="term" value="C:cytosol"/>
    <property type="evidence" value="ECO:0007669"/>
    <property type="project" value="TreeGrafter"/>
</dbReference>
<evidence type="ECO:0000259" key="1">
    <source>
        <dbReference type="Pfam" id="PF01656"/>
    </source>
</evidence>
<dbReference type="InterPro" id="IPR050625">
    <property type="entry name" value="ParA/MinD_ATPase"/>
</dbReference>
<dbReference type="Pfam" id="PF01656">
    <property type="entry name" value="CbiA"/>
    <property type="match status" value="1"/>
</dbReference>
<dbReference type="EMBL" id="FQZO01000001">
    <property type="protein sequence ID" value="SHI72934.1"/>
    <property type="molecule type" value="Genomic_DNA"/>
</dbReference>
<dbReference type="AlphaFoldDB" id="A0A1M6DHZ3"/>
<evidence type="ECO:0000313" key="3">
    <source>
        <dbReference type="Proteomes" id="UP000184080"/>
    </source>
</evidence>
<keyword evidence="3" id="KW-1185">Reference proteome</keyword>
<dbReference type="SUPFAM" id="SSF52540">
    <property type="entry name" value="P-loop containing nucleoside triphosphate hydrolases"/>
    <property type="match status" value="1"/>
</dbReference>
<feature type="domain" description="CobQ/CobB/MinD/ParA nucleotide binding" evidence="1">
    <location>
        <begin position="5"/>
        <end position="219"/>
    </location>
</feature>
<dbReference type="RefSeq" id="WP_073005048.1">
    <property type="nucleotide sequence ID" value="NZ_FQZO01000001.1"/>
</dbReference>
<accession>A0A1M6DHZ3</accession>
<reference evidence="2 3" key="1">
    <citation type="submission" date="2016-11" db="EMBL/GenBank/DDBJ databases">
        <authorList>
            <person name="Jaros S."/>
            <person name="Januszkiewicz K."/>
            <person name="Wedrychowicz H."/>
        </authorList>
    </citation>
    <scope>NUCLEOTIDE SEQUENCE [LARGE SCALE GENOMIC DNA]</scope>
    <source>
        <strain evidence="2 3">DSM 21864</strain>
    </source>
</reference>
<name>A0A1M6DHZ3_9CLOT</name>
<dbReference type="Proteomes" id="UP000184080">
    <property type="component" value="Unassembled WGS sequence"/>
</dbReference>
<protein>
    <submittedName>
        <fullName evidence="2">CO dehydrogenase maturation factor</fullName>
    </submittedName>
</protein>
<gene>
    <name evidence="2" type="ORF">SAMN05444401_1482</name>
</gene>
<proteinExistence type="predicted"/>
<evidence type="ECO:0000313" key="2">
    <source>
        <dbReference type="EMBL" id="SHI72934.1"/>
    </source>
</evidence>